<dbReference type="Pfam" id="PF01799">
    <property type="entry name" value="Fer2_2"/>
    <property type="match status" value="1"/>
</dbReference>
<feature type="binding site" evidence="20">
    <location>
        <begin position="274"/>
        <end position="281"/>
    </location>
    <ligand>
        <name>FAD</name>
        <dbReference type="ChEBI" id="CHEBI:57692"/>
    </ligand>
</feature>
<feature type="binding site" evidence="21">
    <location>
        <position position="160"/>
    </location>
    <ligand>
        <name>[2Fe-2S] cluster</name>
        <dbReference type="ChEBI" id="CHEBI:190135"/>
        <label>2</label>
    </ligand>
</feature>
<dbReference type="SUPFAM" id="SSF54292">
    <property type="entry name" value="2Fe-2S ferredoxin-like"/>
    <property type="match status" value="1"/>
</dbReference>
<keyword evidence="6" id="KW-0963">Cytoplasm</keyword>
<dbReference type="PROSITE" id="PS00559">
    <property type="entry name" value="MOLYBDOPTERIN_EUK"/>
    <property type="match status" value="1"/>
</dbReference>
<feature type="domain" description="2Fe-2S ferredoxin-type" evidence="22">
    <location>
        <begin position="16"/>
        <end position="103"/>
    </location>
</feature>
<evidence type="ECO:0000256" key="2">
    <source>
        <dbReference type="ARBA" id="ARBA00004496"/>
    </source>
</evidence>
<sequence length="1349" mass="148624">MSVPATATERAERASDDLIFYVNGKRIVEKNADPEQTLLPYLRKILRLTGTKYGCGGGGCGACTVMISRYEPVAKKIVHYSANACLIPICSLHGSAVITVEGIGNTETRIHPVQERIAKSHGSQCGFCTPGMVMSIYSLLRNQMEPTSDEMMEALAGNLCRCTGYRPIIDCCKTFCKESSCCQNKVYGDCCLNQKDYLPSPTNEKKICTALFSAEECQPLDPTQELIFPPELIKMAEDQTPQTLVYHGERTAWISPVNLNELLELKAKHPQAPLVVGNTAVGPDMKFKGVFHPLIISPTRIMDLYVVERTEDGLILGAACSLTAVKNILTDAVSKLSAEKTKIFSALLQQLKTLGGQQIRNVASFGGNIISRSSTSDINPILAVSNCILNVASQGRLRQIPFSDLFADGLGNNTLEPEEILVSVKIPHSRKGEFVAAFRQAPRRENALPIVTAGMRVVFEEDCNIIRDFRICYGGVGFTTVAAKQTCQALIGRPWDGQMLDEACRAVLKEIILPSSAPGGKVEYRKTLIVSFIFKFYLEVLQSLKIMYPTQYPDIPDNYASALESFHTKMPQSMQKYQDVEPGQLPQDPVGRPVMHQAGTKHATGEAIYCDDIRTVDEELFLALVTSSKPHAKIVSIDPSEALKMSGVVDIVSVQDVPATNEFYNYDVPDIVFAREKVTCVGQIVCAVVADSDVHAKQAAAKVKIQYEFQEPVILTIEEAIEHNSFFEPQRKLERGNVDEVFKVVDHVLEGEIHVGGQEHFYMETQSILAVPTGEDKEMNLFVSTQHPAFVQEMVASCLGTSSNRIMCHVKRIGGAFGGKLLKTSLLACVVAVAAKKTGHAVRCILDRSTDMLITGGRHPTIGKYKVGFMSDGRIMALDINLYLNGGCTTDDSVLVSEIMLLKLNNSYKIPNIRAHARACKTNMPPNTAFRGFGFPQGGLITEAWITRVAARCGLLPEEIREINMYKETGQTAYKQELKPENLLRCWDECMEKSMYHTRKEAVNKFNKENYWKKKGIAIIPMTFPVGFGLRSLGQAAALVHLYTDGSVLLTYGGVEMGQGLHTKMIQVASRELKMPMSNIHFCETSTQTVPNACASVGSMGTDVNGMAVKDACQTLRKHLEPIIRQNPKGTWKEWAKEAFEQSINLSAIGYFRGYEANMDWEKGEGHPFEYFVFGAACAEVEIDCLTGDHKNVKTDIVMDIGCSINPAMDIGQIEGAFVQGLGLYTTEELKYSPEGVLYTRGPDQYKIPAVCDIPEQISVSLLASSQNPTAIYSSKGLGEAALFLGSSVFFAIWDAVSAARKERGLSSDFVLNSPLTPERVRMACDDQFTEMIPKDEKSKSTVLWEISL</sequence>
<evidence type="ECO:0000256" key="16">
    <source>
        <dbReference type="ARBA" id="ARBA00034078"/>
    </source>
</evidence>
<comment type="subunit">
    <text evidence="4">Homodimer.</text>
</comment>
<keyword evidence="25" id="KW-1185">Reference proteome</keyword>
<dbReference type="FunFam" id="3.30.365.10:FF:000025">
    <property type="entry name" value="Aldehyde oxidase 4"/>
    <property type="match status" value="1"/>
</dbReference>
<dbReference type="FunFam" id="3.30.365.10:FF:000004">
    <property type="entry name" value="Xanthine dehydrogenase oxidase"/>
    <property type="match status" value="1"/>
</dbReference>
<dbReference type="FunFam" id="3.90.1170.50:FF:000001">
    <property type="entry name" value="Aldehyde oxidase 1"/>
    <property type="match status" value="1"/>
</dbReference>
<feature type="binding site" evidence="21">
    <location>
        <position position="85"/>
    </location>
    <ligand>
        <name>[2Fe-2S] cluster</name>
        <dbReference type="ChEBI" id="CHEBI:190135"/>
        <label>1</label>
    </ligand>
</feature>
<dbReference type="SMART" id="SM01008">
    <property type="entry name" value="Ald_Xan_dh_C"/>
    <property type="match status" value="1"/>
</dbReference>
<dbReference type="SUPFAM" id="SSF54665">
    <property type="entry name" value="CO dehydrogenase molybdoprotein N-domain-like"/>
    <property type="match status" value="1"/>
</dbReference>
<dbReference type="GO" id="GO:0005737">
    <property type="term" value="C:cytoplasm"/>
    <property type="evidence" value="ECO:0007669"/>
    <property type="project" value="UniProtKB-SubCell"/>
</dbReference>
<keyword evidence="13 21" id="KW-0408">Iron</keyword>
<comment type="similarity">
    <text evidence="3">Belongs to the xanthine dehydrogenase family.</text>
</comment>
<feature type="binding site" evidence="21">
    <location>
        <position position="125"/>
    </location>
    <ligand>
        <name>[2Fe-2S] cluster</name>
        <dbReference type="ChEBI" id="CHEBI:190135"/>
        <label>2</label>
    </ligand>
</feature>
<dbReference type="Gene3D" id="3.30.365.10">
    <property type="entry name" value="Aldehyde oxidase/xanthine dehydrogenase, molybdopterin binding domain"/>
    <property type="match status" value="4"/>
</dbReference>
<evidence type="ECO:0000256" key="1">
    <source>
        <dbReference type="ARBA" id="ARBA00001974"/>
    </source>
</evidence>
<evidence type="ECO:0000256" key="20">
    <source>
        <dbReference type="PIRSR" id="PIRSR000127-2"/>
    </source>
</evidence>
<dbReference type="PROSITE" id="PS51085">
    <property type="entry name" value="2FE2S_FER_2"/>
    <property type="match status" value="1"/>
</dbReference>
<dbReference type="InterPro" id="IPR005107">
    <property type="entry name" value="CO_DH_flav_C"/>
</dbReference>
<dbReference type="InterPro" id="IPR036010">
    <property type="entry name" value="2Fe-2S_ferredoxin-like_sf"/>
</dbReference>
<evidence type="ECO:0000313" key="25">
    <source>
        <dbReference type="Proteomes" id="UP001178461"/>
    </source>
</evidence>
<dbReference type="GO" id="GO:0071949">
    <property type="term" value="F:FAD binding"/>
    <property type="evidence" value="ECO:0007669"/>
    <property type="project" value="InterPro"/>
</dbReference>
<feature type="binding site" evidence="21">
    <location>
        <position position="60"/>
    </location>
    <ligand>
        <name>[2Fe-2S] cluster</name>
        <dbReference type="ChEBI" id="CHEBI:190135"/>
        <label>1</label>
    </ligand>
</feature>
<dbReference type="PANTHER" id="PTHR45444:SF3">
    <property type="entry name" value="XANTHINE DEHYDROGENASE"/>
    <property type="match status" value="1"/>
</dbReference>
<dbReference type="InterPro" id="IPR036683">
    <property type="entry name" value="CO_DH_flav_C_dom_sf"/>
</dbReference>
<feature type="binding site" evidence="21">
    <location>
        <position position="63"/>
    </location>
    <ligand>
        <name>[2Fe-2S] cluster</name>
        <dbReference type="ChEBI" id="CHEBI:190135"/>
        <label>1</label>
    </ligand>
</feature>
<feature type="binding site" evidence="21">
    <location>
        <position position="931"/>
    </location>
    <ligand>
        <name>Mo-molybdopterin</name>
        <dbReference type="ChEBI" id="CHEBI:71302"/>
    </ligand>
    <ligandPart>
        <name>Mo</name>
        <dbReference type="ChEBI" id="CHEBI:28685"/>
    </ligandPart>
</feature>
<dbReference type="InterPro" id="IPR036318">
    <property type="entry name" value="FAD-bd_PCMH-like_sf"/>
</dbReference>
<dbReference type="GO" id="GO:0051287">
    <property type="term" value="F:NAD binding"/>
    <property type="evidence" value="ECO:0007669"/>
    <property type="project" value="InterPro"/>
</dbReference>
<evidence type="ECO:0000256" key="19">
    <source>
        <dbReference type="PIRSR" id="PIRSR000127-1"/>
    </source>
</evidence>
<dbReference type="InterPro" id="IPR000674">
    <property type="entry name" value="Ald_Oxase/Xan_DH_a/b"/>
</dbReference>
<protein>
    <recommendedName>
        <fullName evidence="5">aldehyde oxidase</fullName>
        <ecNumber evidence="5">1.2.3.1</ecNumber>
    </recommendedName>
</protein>
<dbReference type="FunFam" id="3.30.43.10:FF:000001">
    <property type="entry name" value="Xanthine dehydrogenase/oxidase"/>
    <property type="match status" value="1"/>
</dbReference>
<keyword evidence="10 21" id="KW-0479">Metal-binding</keyword>
<feature type="binding site" evidence="20">
    <location>
        <position position="439"/>
    </location>
    <ligand>
        <name>FAD</name>
        <dbReference type="ChEBI" id="CHEBI:57692"/>
    </ligand>
</feature>
<dbReference type="SUPFAM" id="SSF55447">
    <property type="entry name" value="CO dehydrogenase flavoprotein C-terminal domain-like"/>
    <property type="match status" value="1"/>
</dbReference>
<dbReference type="EC" id="1.2.3.1" evidence="5"/>
<evidence type="ECO:0000256" key="12">
    <source>
        <dbReference type="ARBA" id="ARBA00023002"/>
    </source>
</evidence>
<evidence type="ECO:0000256" key="9">
    <source>
        <dbReference type="ARBA" id="ARBA00022714"/>
    </source>
</evidence>
<dbReference type="PROSITE" id="PS51387">
    <property type="entry name" value="FAD_PCMH"/>
    <property type="match status" value="1"/>
</dbReference>
<dbReference type="InterPro" id="IPR036884">
    <property type="entry name" value="2Fe-2S-bd_dom_sf"/>
</dbReference>
<evidence type="ECO:0000256" key="8">
    <source>
        <dbReference type="ARBA" id="ARBA00022630"/>
    </source>
</evidence>
<evidence type="ECO:0000256" key="18">
    <source>
        <dbReference type="ARBA" id="ARBA00049438"/>
    </source>
</evidence>
<evidence type="ECO:0000256" key="6">
    <source>
        <dbReference type="ARBA" id="ARBA00022490"/>
    </source>
</evidence>
<proteinExistence type="inferred from homology"/>
<dbReference type="InterPro" id="IPR046867">
    <property type="entry name" value="AldOxase/xan_DH_MoCoBD2"/>
</dbReference>
<dbReference type="Pfam" id="PF02738">
    <property type="entry name" value="MoCoBD_1"/>
    <property type="match status" value="1"/>
</dbReference>
<dbReference type="InterPro" id="IPR016208">
    <property type="entry name" value="Ald_Oxase/xanthine_DH-like"/>
</dbReference>
<feature type="binding site" evidence="20">
    <location>
        <position position="377"/>
    </location>
    <ligand>
        <name>FAD</name>
        <dbReference type="ChEBI" id="CHEBI:57692"/>
    </ligand>
</feature>
<feature type="binding site" evidence="21">
    <location>
        <position position="55"/>
    </location>
    <ligand>
        <name>[2Fe-2S] cluster</name>
        <dbReference type="ChEBI" id="CHEBI:190135"/>
        <label>1</label>
    </ligand>
</feature>
<keyword evidence="14 21" id="KW-0411">Iron-sulfur</keyword>
<evidence type="ECO:0000256" key="17">
    <source>
        <dbReference type="ARBA" id="ARBA00047679"/>
    </source>
</evidence>
<dbReference type="SUPFAM" id="SSF56176">
    <property type="entry name" value="FAD-binding/transporter-associated domain-like"/>
    <property type="match status" value="1"/>
</dbReference>
<dbReference type="FunFam" id="3.10.20.30:FF:000015">
    <property type="entry name" value="Aldehyde oxidase 1"/>
    <property type="match status" value="1"/>
</dbReference>
<dbReference type="InterPro" id="IPR014313">
    <property type="entry name" value="Aldehyde_oxidase"/>
</dbReference>
<feature type="binding site" evidence="21">
    <location>
        <position position="162"/>
    </location>
    <ligand>
        <name>[2Fe-2S] cluster</name>
        <dbReference type="ChEBI" id="CHEBI:190135"/>
        <label>2</label>
    </ligand>
</feature>
<organism evidence="24 25">
    <name type="scientific">Podarcis lilfordi</name>
    <name type="common">Lilford's wall lizard</name>
    <dbReference type="NCBI Taxonomy" id="74358"/>
    <lineage>
        <taxon>Eukaryota</taxon>
        <taxon>Metazoa</taxon>
        <taxon>Chordata</taxon>
        <taxon>Craniata</taxon>
        <taxon>Vertebrata</taxon>
        <taxon>Euteleostomi</taxon>
        <taxon>Lepidosauria</taxon>
        <taxon>Squamata</taxon>
        <taxon>Bifurcata</taxon>
        <taxon>Unidentata</taxon>
        <taxon>Episquamata</taxon>
        <taxon>Laterata</taxon>
        <taxon>Lacertibaenia</taxon>
        <taxon>Lacertidae</taxon>
        <taxon>Podarcis</taxon>
    </lineage>
</organism>
<comment type="cofactor">
    <cofactor evidence="21">
        <name>[2Fe-2S] cluster</name>
        <dbReference type="ChEBI" id="CHEBI:190135"/>
    </cofactor>
    <text evidence="21">Binds 2 [2Fe-2S] clusters.</text>
</comment>
<feature type="binding site" evidence="20">
    <location>
        <position position="933"/>
    </location>
    <ligand>
        <name>substrate</name>
    </ligand>
</feature>
<dbReference type="SMART" id="SM01092">
    <property type="entry name" value="CO_deh_flav_C"/>
    <property type="match status" value="1"/>
</dbReference>
<keyword evidence="15" id="KW-0443">Lipid metabolism</keyword>
<feature type="binding site" evidence="21">
    <location>
        <position position="1098"/>
    </location>
    <ligand>
        <name>Mo-molybdopterin</name>
        <dbReference type="ChEBI" id="CHEBI:71302"/>
    </ligand>
    <ligandPart>
        <name>Mo</name>
        <dbReference type="ChEBI" id="CHEBI:28685"/>
    </ligandPart>
</feature>
<name>A0AA35JL27_9SAUR</name>
<dbReference type="InterPro" id="IPR016167">
    <property type="entry name" value="FAD-bd_PCMH_sub1"/>
</dbReference>
<gene>
    <name evidence="24" type="ORF">PODLI_1B009547</name>
</gene>
<dbReference type="Gene3D" id="3.30.43.10">
    <property type="entry name" value="Uridine Diphospho-n-acetylenolpyruvylglucosamine Reductase, domain 2"/>
    <property type="match status" value="1"/>
</dbReference>
<keyword evidence="12" id="KW-0560">Oxidoreductase</keyword>
<dbReference type="Pfam" id="PF01315">
    <property type="entry name" value="Ald_Xan_dh_C"/>
    <property type="match status" value="1"/>
</dbReference>
<dbReference type="Gene3D" id="3.30.390.50">
    <property type="entry name" value="CO dehydrogenase flavoprotein, C-terminal domain"/>
    <property type="match status" value="1"/>
</dbReference>
<evidence type="ECO:0000256" key="4">
    <source>
        <dbReference type="ARBA" id="ARBA00011738"/>
    </source>
</evidence>
<evidence type="ECO:0000256" key="21">
    <source>
        <dbReference type="PIRSR" id="PIRSR000127-3"/>
    </source>
</evidence>
<keyword evidence="8" id="KW-0285">Flavoprotein</keyword>
<dbReference type="Proteomes" id="UP001178461">
    <property type="component" value="Chromosome 1"/>
</dbReference>
<keyword evidence="9 21" id="KW-0001">2Fe-2S</keyword>
<dbReference type="NCBIfam" id="TIGR02969">
    <property type="entry name" value="mam_aldehyde_ox"/>
    <property type="match status" value="1"/>
</dbReference>
<dbReference type="EMBL" id="OX395126">
    <property type="protein sequence ID" value="CAI5761976.1"/>
    <property type="molecule type" value="Genomic_DNA"/>
</dbReference>
<dbReference type="InterPro" id="IPR008274">
    <property type="entry name" value="AldOxase/xan_DH_MoCoBD1"/>
</dbReference>
<dbReference type="Gene3D" id="3.30.465.10">
    <property type="match status" value="1"/>
</dbReference>
<feature type="binding site" evidence="21">
    <location>
        <position position="786"/>
    </location>
    <ligand>
        <name>Mo-molybdopterin</name>
        <dbReference type="ChEBI" id="CHEBI:71302"/>
    </ligand>
    <ligandPart>
        <name>Mo</name>
        <dbReference type="ChEBI" id="CHEBI:28685"/>
    </ligandPart>
</feature>
<dbReference type="GO" id="GO:0043546">
    <property type="term" value="F:molybdopterin cofactor binding"/>
    <property type="evidence" value="ECO:0007669"/>
    <property type="project" value="InterPro"/>
</dbReference>
<dbReference type="InterPro" id="IPR002346">
    <property type="entry name" value="Mopterin_DH_FAD-bd"/>
</dbReference>
<dbReference type="InterPro" id="IPR012675">
    <property type="entry name" value="Beta-grasp_dom_sf"/>
</dbReference>
<dbReference type="PIRSF" id="PIRSF000127">
    <property type="entry name" value="Xanthine_DH"/>
    <property type="match status" value="1"/>
</dbReference>
<dbReference type="InterPro" id="IPR001041">
    <property type="entry name" value="2Fe-2S_ferredoxin-type"/>
</dbReference>
<comment type="cofactor">
    <cofactor evidence="21">
        <name>Mo-molybdopterin</name>
        <dbReference type="ChEBI" id="CHEBI:71302"/>
    </cofactor>
    <text evidence="21">Binds 1 Mo-molybdopterin (Mo-MPT) cofactor per subunit.</text>
</comment>
<evidence type="ECO:0000256" key="13">
    <source>
        <dbReference type="ARBA" id="ARBA00023004"/>
    </source>
</evidence>
<dbReference type="InterPro" id="IPR016169">
    <property type="entry name" value="FAD-bd_PCMH_sub2"/>
</dbReference>
<comment type="cofactor">
    <cofactor evidence="1 20">
        <name>FAD</name>
        <dbReference type="ChEBI" id="CHEBI:57692"/>
    </cofactor>
</comment>
<dbReference type="GO" id="GO:0004031">
    <property type="term" value="F:aldehyde oxidase activity"/>
    <property type="evidence" value="ECO:0007669"/>
    <property type="project" value="UniProtKB-EC"/>
</dbReference>
<dbReference type="SUPFAM" id="SSF56003">
    <property type="entry name" value="Molybdenum cofactor-binding domain"/>
    <property type="match status" value="1"/>
</dbReference>
<reference evidence="24" key="1">
    <citation type="submission" date="2022-12" db="EMBL/GenBank/DDBJ databases">
        <authorList>
            <person name="Alioto T."/>
            <person name="Alioto T."/>
            <person name="Gomez Garrido J."/>
        </authorList>
    </citation>
    <scope>NUCLEOTIDE SEQUENCE</scope>
</reference>
<dbReference type="InterPro" id="IPR002888">
    <property type="entry name" value="2Fe-2S-bd"/>
</dbReference>
<comment type="cofactor">
    <cofactor evidence="16">
        <name>[2Fe-2S] cluster</name>
        <dbReference type="ChEBI" id="CHEBI:190135"/>
    </cofactor>
</comment>
<dbReference type="Pfam" id="PF03450">
    <property type="entry name" value="CO_deh_flav_C"/>
    <property type="match status" value="1"/>
</dbReference>
<comment type="catalytic activity">
    <reaction evidence="17">
        <text>an aldehyde + O2 + H2O = a carboxylate + H2O2 + H(+)</text>
        <dbReference type="Rhea" id="RHEA:16829"/>
        <dbReference type="ChEBI" id="CHEBI:15377"/>
        <dbReference type="ChEBI" id="CHEBI:15378"/>
        <dbReference type="ChEBI" id="CHEBI:15379"/>
        <dbReference type="ChEBI" id="CHEBI:16240"/>
        <dbReference type="ChEBI" id="CHEBI:17478"/>
        <dbReference type="ChEBI" id="CHEBI:29067"/>
        <dbReference type="EC" id="1.2.3.1"/>
    </reaction>
</comment>
<dbReference type="Pfam" id="PF00111">
    <property type="entry name" value="Fer2"/>
    <property type="match status" value="1"/>
</dbReference>
<evidence type="ECO:0000259" key="22">
    <source>
        <dbReference type="PROSITE" id="PS51085"/>
    </source>
</evidence>
<evidence type="ECO:0000256" key="14">
    <source>
        <dbReference type="ARBA" id="ARBA00023014"/>
    </source>
</evidence>
<dbReference type="FunFam" id="1.10.150.120:FF:000001">
    <property type="entry name" value="Aldehyde oxidase 1"/>
    <property type="match status" value="1"/>
</dbReference>
<dbReference type="InterPro" id="IPR022407">
    <property type="entry name" value="OxRdtase_Mopterin_BS"/>
</dbReference>
<dbReference type="GO" id="GO:0051537">
    <property type="term" value="F:2 iron, 2 sulfur cluster binding"/>
    <property type="evidence" value="ECO:0007669"/>
    <property type="project" value="UniProtKB-KW"/>
</dbReference>
<evidence type="ECO:0000256" key="7">
    <source>
        <dbReference type="ARBA" id="ARBA00022505"/>
    </source>
</evidence>
<feature type="domain" description="FAD-binding PCMH-type" evidence="23">
    <location>
        <begin position="246"/>
        <end position="431"/>
    </location>
</feature>
<evidence type="ECO:0000256" key="3">
    <source>
        <dbReference type="ARBA" id="ARBA00006849"/>
    </source>
</evidence>
<evidence type="ECO:0000256" key="5">
    <source>
        <dbReference type="ARBA" id="ARBA00013041"/>
    </source>
</evidence>
<dbReference type="FunFam" id="3.30.390.50:FF:000001">
    <property type="entry name" value="Xanthine dehydrogenase oxidase"/>
    <property type="match status" value="1"/>
</dbReference>
<keyword evidence="7 21" id="KW-0500">Molybdenum</keyword>
<evidence type="ECO:0000313" key="24">
    <source>
        <dbReference type="EMBL" id="CAI5761976.1"/>
    </source>
</evidence>
<dbReference type="FunFam" id="3.30.365.10:FF:000003">
    <property type="entry name" value="Aldehyde oxidase 1"/>
    <property type="match status" value="1"/>
</dbReference>
<evidence type="ECO:0000256" key="11">
    <source>
        <dbReference type="ARBA" id="ARBA00022827"/>
    </source>
</evidence>
<dbReference type="PROSITE" id="PS00197">
    <property type="entry name" value="2FE2S_FER_1"/>
    <property type="match status" value="1"/>
</dbReference>
<feature type="binding site" evidence="21">
    <location>
        <position position="817"/>
    </location>
    <ligand>
        <name>Mo-molybdopterin</name>
        <dbReference type="ChEBI" id="CHEBI:71302"/>
    </ligand>
    <ligandPart>
        <name>Mo</name>
        <dbReference type="ChEBI" id="CHEBI:28685"/>
    </ligandPart>
</feature>
<dbReference type="InterPro" id="IPR037165">
    <property type="entry name" value="AldOxase/xan_DH_Mopterin-bd_sf"/>
</dbReference>
<dbReference type="Pfam" id="PF20256">
    <property type="entry name" value="MoCoBD_2"/>
    <property type="match status" value="1"/>
</dbReference>
<dbReference type="GO" id="GO:0006629">
    <property type="term" value="P:lipid metabolic process"/>
    <property type="evidence" value="ECO:0007669"/>
    <property type="project" value="UniProtKB-KW"/>
</dbReference>
<dbReference type="InterPro" id="IPR036856">
    <property type="entry name" value="Ald_Oxase/Xan_DH_a/b_sf"/>
</dbReference>
<dbReference type="PANTHER" id="PTHR45444">
    <property type="entry name" value="XANTHINE DEHYDROGENASE"/>
    <property type="match status" value="1"/>
</dbReference>
<dbReference type="Gene3D" id="3.10.20.30">
    <property type="match status" value="1"/>
</dbReference>
<dbReference type="Gene3D" id="3.90.1170.50">
    <property type="entry name" value="Aldehyde oxidase/xanthine dehydrogenase, a/b hammerhead"/>
    <property type="match status" value="1"/>
</dbReference>
<dbReference type="Gene3D" id="1.10.150.120">
    <property type="entry name" value="[2Fe-2S]-binding domain"/>
    <property type="match status" value="1"/>
</dbReference>
<dbReference type="InterPro" id="IPR016166">
    <property type="entry name" value="FAD-bd_PCMH"/>
</dbReference>
<feature type="binding site" evidence="21">
    <location>
        <position position="128"/>
    </location>
    <ligand>
        <name>[2Fe-2S] cluster</name>
        <dbReference type="ChEBI" id="CHEBI:190135"/>
        <label>2</label>
    </ligand>
</feature>
<dbReference type="FunFam" id="3.30.465.10:FF:000004">
    <property type="entry name" value="Xanthine dehydrogenase/oxidase"/>
    <property type="match status" value="1"/>
</dbReference>
<feature type="binding site" evidence="20">
    <location>
        <begin position="364"/>
        <end position="368"/>
    </location>
    <ligand>
        <name>FAD</name>
        <dbReference type="ChEBI" id="CHEBI:57692"/>
    </ligand>
</feature>
<feature type="active site" description="Proton acceptor" evidence="19">
    <location>
        <position position="1280"/>
    </location>
</feature>
<keyword evidence="11 20" id="KW-0274">FAD</keyword>
<dbReference type="Pfam" id="PF00941">
    <property type="entry name" value="FAD_binding_5"/>
    <property type="match status" value="1"/>
</dbReference>
<dbReference type="SUPFAM" id="SSF47741">
    <property type="entry name" value="CO dehydrogenase ISP C-domain like"/>
    <property type="match status" value="1"/>
</dbReference>
<dbReference type="InterPro" id="IPR006058">
    <property type="entry name" value="2Fe2S_fd_BS"/>
</dbReference>
<evidence type="ECO:0000256" key="15">
    <source>
        <dbReference type="ARBA" id="ARBA00023098"/>
    </source>
</evidence>
<comment type="catalytic activity">
    <reaction evidence="18">
        <text>retinal + O2 + H2O = retinoate + H2O2 + H(+)</text>
        <dbReference type="Rhea" id="RHEA:56736"/>
        <dbReference type="ChEBI" id="CHEBI:15035"/>
        <dbReference type="ChEBI" id="CHEBI:15036"/>
        <dbReference type="ChEBI" id="CHEBI:15377"/>
        <dbReference type="ChEBI" id="CHEBI:15378"/>
        <dbReference type="ChEBI" id="CHEBI:15379"/>
        <dbReference type="ChEBI" id="CHEBI:16240"/>
    </reaction>
</comment>
<evidence type="ECO:0000256" key="10">
    <source>
        <dbReference type="ARBA" id="ARBA00022723"/>
    </source>
</evidence>
<dbReference type="GO" id="GO:0005506">
    <property type="term" value="F:iron ion binding"/>
    <property type="evidence" value="ECO:0007669"/>
    <property type="project" value="InterPro"/>
</dbReference>
<accession>A0AA35JL27</accession>
<evidence type="ECO:0000259" key="23">
    <source>
        <dbReference type="PROSITE" id="PS51387"/>
    </source>
</evidence>
<comment type="subcellular location">
    <subcellularLocation>
        <location evidence="2">Cytoplasm</location>
    </subcellularLocation>
</comment>
<feature type="binding site" evidence="20">
    <location>
        <position position="421"/>
    </location>
    <ligand>
        <name>FAD</name>
        <dbReference type="ChEBI" id="CHEBI:57692"/>
    </ligand>
</feature>